<keyword evidence="1" id="KW-0472">Membrane</keyword>
<feature type="transmembrane region" description="Helical" evidence="1">
    <location>
        <begin position="25"/>
        <end position="48"/>
    </location>
</feature>
<protein>
    <submittedName>
        <fullName evidence="2">Uncharacterized protein</fullName>
    </submittedName>
</protein>
<name>A0ABQ4TK22_9HYPH</name>
<dbReference type="RefSeq" id="WP_147817703.1">
    <property type="nucleotide sequence ID" value="NZ_BPRA01000009.1"/>
</dbReference>
<sequence>MSDPTSNTVLIDTRVPDIGRAMQSAFLWVLASLVTAVAIFVITLLVWAQNEREAGRMIVGAQKTTGYLPVVASQYATLHGRPGSF</sequence>
<comment type="caution">
    <text evidence="2">The sequence shown here is derived from an EMBL/GenBank/DDBJ whole genome shotgun (WGS) entry which is preliminary data.</text>
</comment>
<accession>A0ABQ4TK22</accession>
<evidence type="ECO:0000256" key="1">
    <source>
        <dbReference type="SAM" id="Phobius"/>
    </source>
</evidence>
<reference evidence="2" key="1">
    <citation type="journal article" date="2021" name="Front. Microbiol.">
        <title>Comprehensive Comparative Genomics and Phenotyping of Methylobacterium Species.</title>
        <authorList>
            <person name="Alessa O."/>
            <person name="Ogura Y."/>
            <person name="Fujitani Y."/>
            <person name="Takami H."/>
            <person name="Hayashi T."/>
            <person name="Sahin N."/>
            <person name="Tani A."/>
        </authorList>
    </citation>
    <scope>NUCLEOTIDE SEQUENCE</scope>
    <source>
        <strain evidence="2">DSM 23674</strain>
    </source>
</reference>
<gene>
    <name evidence="2" type="ORF">EKPJFOCH_2174</name>
</gene>
<proteinExistence type="predicted"/>
<reference evidence="2" key="2">
    <citation type="submission" date="2021-08" db="EMBL/GenBank/DDBJ databases">
        <authorList>
            <person name="Tani A."/>
            <person name="Ola A."/>
            <person name="Ogura Y."/>
            <person name="Katsura K."/>
            <person name="Hayashi T."/>
        </authorList>
    </citation>
    <scope>NUCLEOTIDE SEQUENCE</scope>
    <source>
        <strain evidence="2">DSM 23674</strain>
    </source>
</reference>
<evidence type="ECO:0000313" key="2">
    <source>
        <dbReference type="EMBL" id="GJE55679.1"/>
    </source>
</evidence>
<organism evidence="2 3">
    <name type="scientific">Methylobacterium thuringiense</name>
    <dbReference type="NCBI Taxonomy" id="1003091"/>
    <lineage>
        <taxon>Bacteria</taxon>
        <taxon>Pseudomonadati</taxon>
        <taxon>Pseudomonadota</taxon>
        <taxon>Alphaproteobacteria</taxon>
        <taxon>Hyphomicrobiales</taxon>
        <taxon>Methylobacteriaceae</taxon>
        <taxon>Methylobacterium</taxon>
    </lineage>
</organism>
<evidence type="ECO:0000313" key="3">
    <source>
        <dbReference type="Proteomes" id="UP001055101"/>
    </source>
</evidence>
<keyword evidence="3" id="KW-1185">Reference proteome</keyword>
<dbReference type="Proteomes" id="UP001055101">
    <property type="component" value="Unassembled WGS sequence"/>
</dbReference>
<keyword evidence="1" id="KW-0812">Transmembrane</keyword>
<keyword evidence="1" id="KW-1133">Transmembrane helix</keyword>
<dbReference type="EMBL" id="BPRA01000009">
    <property type="protein sequence ID" value="GJE55679.1"/>
    <property type="molecule type" value="Genomic_DNA"/>
</dbReference>